<dbReference type="AlphaFoldDB" id="A0A1I5QHW5"/>
<evidence type="ECO:0000256" key="1">
    <source>
        <dbReference type="SAM" id="MobiDB-lite"/>
    </source>
</evidence>
<dbReference type="RefSeq" id="WP_093336137.1">
    <property type="nucleotide sequence ID" value="NZ_FOXD01000005.1"/>
</dbReference>
<name>A0A1I5QHW5_9BACI</name>
<feature type="compositionally biased region" description="Basic and acidic residues" evidence="1">
    <location>
        <begin position="23"/>
        <end position="69"/>
    </location>
</feature>
<sequence length="69" mass="8124">MAESKHSAGRKETVENNITETEENLHATEEFAEEHGKALSKEEKRNINEKNEHRRENIENMKQSMNEEK</sequence>
<evidence type="ECO:0000313" key="2">
    <source>
        <dbReference type="EMBL" id="SFP45904.1"/>
    </source>
</evidence>
<reference evidence="3" key="1">
    <citation type="submission" date="2016-10" db="EMBL/GenBank/DDBJ databases">
        <authorList>
            <person name="Varghese N."/>
            <person name="Submissions S."/>
        </authorList>
    </citation>
    <scope>NUCLEOTIDE SEQUENCE [LARGE SCALE GENOMIC DNA]</scope>
    <source>
        <strain evidence="3">S7</strain>
    </source>
</reference>
<gene>
    <name evidence="2" type="ORF">SAMN05518683_105169</name>
</gene>
<accession>A0A1I5QHW5</accession>
<feature type="region of interest" description="Disordered" evidence="1">
    <location>
        <begin position="1"/>
        <end position="69"/>
    </location>
</feature>
<proteinExistence type="predicted"/>
<evidence type="ECO:0008006" key="4">
    <source>
        <dbReference type="Google" id="ProtNLM"/>
    </source>
</evidence>
<dbReference type="Pfam" id="PF19824">
    <property type="entry name" value="Tlp"/>
    <property type="match status" value="1"/>
</dbReference>
<organism evidence="2 3">
    <name type="scientific">Salibacterium halotolerans</name>
    <dbReference type="NCBI Taxonomy" id="1884432"/>
    <lineage>
        <taxon>Bacteria</taxon>
        <taxon>Bacillati</taxon>
        <taxon>Bacillota</taxon>
        <taxon>Bacilli</taxon>
        <taxon>Bacillales</taxon>
        <taxon>Bacillaceae</taxon>
    </lineage>
</organism>
<dbReference type="Proteomes" id="UP000198892">
    <property type="component" value="Unassembled WGS sequence"/>
</dbReference>
<dbReference type="InterPro" id="IPR017524">
    <property type="entry name" value="SASP_thioredoxin-like"/>
</dbReference>
<keyword evidence="3" id="KW-1185">Reference proteome</keyword>
<evidence type="ECO:0000313" key="3">
    <source>
        <dbReference type="Proteomes" id="UP000198892"/>
    </source>
</evidence>
<dbReference type="EMBL" id="FOXD01000005">
    <property type="protein sequence ID" value="SFP45904.1"/>
    <property type="molecule type" value="Genomic_DNA"/>
</dbReference>
<feature type="compositionally biased region" description="Basic and acidic residues" evidence="1">
    <location>
        <begin position="1"/>
        <end position="14"/>
    </location>
</feature>
<protein>
    <recommendedName>
        <fullName evidence="4">Small, acid-soluble spore protein Tlp</fullName>
    </recommendedName>
</protein>